<keyword evidence="1" id="KW-0812">Transmembrane</keyword>
<comment type="caution">
    <text evidence="2">The sequence shown here is derived from an EMBL/GenBank/DDBJ whole genome shotgun (WGS) entry which is preliminary data.</text>
</comment>
<evidence type="ECO:0008006" key="4">
    <source>
        <dbReference type="Google" id="ProtNLM"/>
    </source>
</evidence>
<gene>
    <name evidence="2" type="ORF">HHL10_08710</name>
</gene>
<keyword evidence="3" id="KW-1185">Reference proteome</keyword>
<dbReference type="AlphaFoldDB" id="A0A848F8G0"/>
<keyword evidence="1" id="KW-0472">Membrane</keyword>
<dbReference type="RefSeq" id="WP_169159974.1">
    <property type="nucleotide sequence ID" value="NZ_JABBFW010000005.1"/>
</dbReference>
<protein>
    <recommendedName>
        <fullName evidence="4">Toxin CptA</fullName>
    </recommendedName>
</protein>
<sequence length="159" mass="16738">MHTAPAVHLSLEADTPWRVGLCLLCAAAAATPVIWLVLWLQPAPGGALAGGAVAACVTAALLWRGADHGAAALAWDGTQWWLQGQGGAQPRAGRVQLMIDFGAWVLLRFMPAPAAQPGTRACWLALSQARHRPHWHALRCALHAVSSTRAAAADVPRRG</sequence>
<evidence type="ECO:0000256" key="1">
    <source>
        <dbReference type="SAM" id="Phobius"/>
    </source>
</evidence>
<keyword evidence="1" id="KW-1133">Transmembrane helix</keyword>
<proteinExistence type="predicted"/>
<evidence type="ECO:0000313" key="2">
    <source>
        <dbReference type="EMBL" id="NML15056.1"/>
    </source>
</evidence>
<feature type="transmembrane region" description="Helical" evidence="1">
    <location>
        <begin position="46"/>
        <end position="63"/>
    </location>
</feature>
<reference evidence="2 3" key="1">
    <citation type="submission" date="2020-04" db="EMBL/GenBank/DDBJ databases">
        <title>Azohydromonas sp. isolated from soil.</title>
        <authorList>
            <person name="Dahal R.H."/>
        </authorList>
    </citation>
    <scope>NUCLEOTIDE SEQUENCE [LARGE SCALE GENOMIC DNA]</scope>
    <source>
        <strain evidence="2 3">G-1-1-14</strain>
    </source>
</reference>
<dbReference type="EMBL" id="JABBFW010000005">
    <property type="protein sequence ID" value="NML15056.1"/>
    <property type="molecule type" value="Genomic_DNA"/>
</dbReference>
<evidence type="ECO:0000313" key="3">
    <source>
        <dbReference type="Proteomes" id="UP000574067"/>
    </source>
</evidence>
<dbReference type="Proteomes" id="UP000574067">
    <property type="component" value="Unassembled WGS sequence"/>
</dbReference>
<organism evidence="2 3">
    <name type="scientific">Azohydromonas caseinilytica</name>
    <dbReference type="NCBI Taxonomy" id="2728836"/>
    <lineage>
        <taxon>Bacteria</taxon>
        <taxon>Pseudomonadati</taxon>
        <taxon>Pseudomonadota</taxon>
        <taxon>Betaproteobacteria</taxon>
        <taxon>Burkholderiales</taxon>
        <taxon>Sphaerotilaceae</taxon>
        <taxon>Azohydromonas</taxon>
    </lineage>
</organism>
<feature type="transmembrane region" description="Helical" evidence="1">
    <location>
        <begin position="21"/>
        <end position="40"/>
    </location>
</feature>
<name>A0A848F8G0_9BURK</name>
<accession>A0A848F8G0</accession>